<dbReference type="SUPFAM" id="SSF46689">
    <property type="entry name" value="Homeodomain-like"/>
    <property type="match status" value="1"/>
</dbReference>
<dbReference type="Gene3D" id="1.10.357.10">
    <property type="entry name" value="Tetracycline Repressor, domain 2"/>
    <property type="match status" value="1"/>
</dbReference>
<dbReference type="GO" id="GO:0045892">
    <property type="term" value="P:negative regulation of DNA-templated transcription"/>
    <property type="evidence" value="ECO:0007669"/>
    <property type="project" value="UniProtKB-ARBA"/>
</dbReference>
<dbReference type="Pfam" id="PF00440">
    <property type="entry name" value="TetR_N"/>
    <property type="match status" value="1"/>
</dbReference>
<evidence type="ECO:0000259" key="5">
    <source>
        <dbReference type="PROSITE" id="PS50977"/>
    </source>
</evidence>
<sequence>MAEVSTSKREEKKQATHRAITDAAWDLFARNGYDDTTVDDIAAAADVSQRTFFRYFDSKEAVLFGAWRDEFDELARRMRERPADESPMAAMLGALISLAGYYKRQRALRIERARLVATSPNVGRYQQVTISPAFQAMLTDALADRLGVDPADDIRPALYAAVGMAVTRTATDRWLEDPDRIDLAELVRAGFAALPGPTS</sequence>
<dbReference type="Gene3D" id="1.10.10.60">
    <property type="entry name" value="Homeodomain-like"/>
    <property type="match status" value="1"/>
</dbReference>
<evidence type="ECO:0000313" key="7">
    <source>
        <dbReference type="Proteomes" id="UP000727993"/>
    </source>
</evidence>
<dbReference type="EMBL" id="JADJZA010000003">
    <property type="protein sequence ID" value="MBK9296606.1"/>
    <property type="molecule type" value="Genomic_DNA"/>
</dbReference>
<feature type="DNA-binding region" description="H-T-H motif" evidence="4">
    <location>
        <begin position="37"/>
        <end position="56"/>
    </location>
</feature>
<keyword evidence="2 4" id="KW-0238">DNA-binding</keyword>
<dbReference type="InterPro" id="IPR023772">
    <property type="entry name" value="DNA-bd_HTH_TetR-type_CS"/>
</dbReference>
<reference evidence="6 7" key="1">
    <citation type="submission" date="2020-10" db="EMBL/GenBank/DDBJ databases">
        <title>Connecting structure to function with the recovery of over 1000 high-quality activated sludge metagenome-assembled genomes encoding full-length rRNA genes using long-read sequencing.</title>
        <authorList>
            <person name="Singleton C.M."/>
            <person name="Petriglieri F."/>
            <person name="Kristensen J.M."/>
            <person name="Kirkegaard R.H."/>
            <person name="Michaelsen T.Y."/>
            <person name="Andersen M.H."/>
            <person name="Karst S.M."/>
            <person name="Dueholm M.S."/>
            <person name="Nielsen P.H."/>
            <person name="Albertsen M."/>
        </authorList>
    </citation>
    <scope>NUCLEOTIDE SEQUENCE [LARGE SCALE GENOMIC DNA]</scope>
    <source>
        <strain evidence="6">Lyne_18-Q3-R50-59_MAXAC.006</strain>
    </source>
</reference>
<evidence type="ECO:0000256" key="3">
    <source>
        <dbReference type="ARBA" id="ARBA00023163"/>
    </source>
</evidence>
<evidence type="ECO:0000313" key="6">
    <source>
        <dbReference type="EMBL" id="MBK9296606.1"/>
    </source>
</evidence>
<dbReference type="PROSITE" id="PS50977">
    <property type="entry name" value="HTH_TETR_2"/>
    <property type="match status" value="1"/>
</dbReference>
<name>A0A936TCK9_9ACTN</name>
<dbReference type="Pfam" id="PF17754">
    <property type="entry name" value="TetR_C_14"/>
    <property type="match status" value="1"/>
</dbReference>
<dbReference type="InterPro" id="IPR041347">
    <property type="entry name" value="MftR_C"/>
</dbReference>
<dbReference type="Proteomes" id="UP000727993">
    <property type="component" value="Unassembled WGS sequence"/>
</dbReference>
<dbReference type="InterPro" id="IPR001647">
    <property type="entry name" value="HTH_TetR"/>
</dbReference>
<organism evidence="6 7">
    <name type="scientific">Candidatus Neomicrothrix subdominans</name>
    <dbReference type="NCBI Taxonomy" id="2954438"/>
    <lineage>
        <taxon>Bacteria</taxon>
        <taxon>Bacillati</taxon>
        <taxon>Actinomycetota</taxon>
        <taxon>Acidimicrobiia</taxon>
        <taxon>Acidimicrobiales</taxon>
        <taxon>Microthrixaceae</taxon>
        <taxon>Candidatus Neomicrothrix</taxon>
    </lineage>
</organism>
<dbReference type="FunFam" id="1.10.10.60:FF:000141">
    <property type="entry name" value="TetR family transcriptional regulator"/>
    <property type="match status" value="1"/>
</dbReference>
<dbReference type="PANTHER" id="PTHR30055:SF238">
    <property type="entry name" value="MYCOFACTOCIN BIOSYNTHESIS TRANSCRIPTIONAL REGULATOR MFTR-RELATED"/>
    <property type="match status" value="1"/>
</dbReference>
<dbReference type="PROSITE" id="PS01081">
    <property type="entry name" value="HTH_TETR_1"/>
    <property type="match status" value="1"/>
</dbReference>
<dbReference type="GO" id="GO:0000976">
    <property type="term" value="F:transcription cis-regulatory region binding"/>
    <property type="evidence" value="ECO:0007669"/>
    <property type="project" value="TreeGrafter"/>
</dbReference>
<keyword evidence="3" id="KW-0804">Transcription</keyword>
<keyword evidence="1" id="KW-0805">Transcription regulation</keyword>
<feature type="domain" description="HTH tetR-type" evidence="5">
    <location>
        <begin position="14"/>
        <end position="74"/>
    </location>
</feature>
<comment type="caution">
    <text evidence="6">The sequence shown here is derived from an EMBL/GenBank/DDBJ whole genome shotgun (WGS) entry which is preliminary data.</text>
</comment>
<dbReference type="PANTHER" id="PTHR30055">
    <property type="entry name" value="HTH-TYPE TRANSCRIPTIONAL REGULATOR RUTR"/>
    <property type="match status" value="1"/>
</dbReference>
<dbReference type="InterPro" id="IPR050109">
    <property type="entry name" value="HTH-type_TetR-like_transc_reg"/>
</dbReference>
<protein>
    <submittedName>
        <fullName evidence="6">TetR family transcriptional regulator</fullName>
    </submittedName>
</protein>
<dbReference type="GO" id="GO:0003700">
    <property type="term" value="F:DNA-binding transcription factor activity"/>
    <property type="evidence" value="ECO:0007669"/>
    <property type="project" value="TreeGrafter"/>
</dbReference>
<gene>
    <name evidence="6" type="ORF">IPN02_07120</name>
</gene>
<dbReference type="PRINTS" id="PR00455">
    <property type="entry name" value="HTHTETR"/>
</dbReference>
<accession>A0A936TCK9</accession>
<proteinExistence type="predicted"/>
<evidence type="ECO:0000256" key="4">
    <source>
        <dbReference type="PROSITE-ProRule" id="PRU00335"/>
    </source>
</evidence>
<evidence type="ECO:0000256" key="2">
    <source>
        <dbReference type="ARBA" id="ARBA00023125"/>
    </source>
</evidence>
<dbReference type="AlphaFoldDB" id="A0A936TCK9"/>
<evidence type="ECO:0000256" key="1">
    <source>
        <dbReference type="ARBA" id="ARBA00023015"/>
    </source>
</evidence>
<dbReference type="InterPro" id="IPR009057">
    <property type="entry name" value="Homeodomain-like_sf"/>
</dbReference>